<dbReference type="Gene3D" id="1.20.58.2190">
    <property type="match status" value="1"/>
</dbReference>
<dbReference type="EMBL" id="AFNH02001298">
    <property type="protein sequence ID" value="EZG43418.1"/>
    <property type="molecule type" value="Genomic_DNA"/>
</dbReference>
<evidence type="ECO:0000259" key="1">
    <source>
        <dbReference type="Pfam" id="PF09409"/>
    </source>
</evidence>
<dbReference type="Pfam" id="PF09409">
    <property type="entry name" value="PUB"/>
    <property type="match status" value="1"/>
</dbReference>
<dbReference type="OrthoDB" id="440781at2759"/>
<dbReference type="Proteomes" id="UP000019763">
    <property type="component" value="Unassembled WGS sequence"/>
</dbReference>
<proteinExistence type="predicted"/>
<dbReference type="eggNOG" id="ENOG502S9UC">
    <property type="taxonomic scope" value="Eukaryota"/>
</dbReference>
<evidence type="ECO:0000313" key="3">
    <source>
        <dbReference type="Proteomes" id="UP000019763"/>
    </source>
</evidence>
<feature type="domain" description="PUB" evidence="1">
    <location>
        <begin position="137"/>
        <end position="195"/>
    </location>
</feature>
<name>A0A023AYB1_GRENI</name>
<reference evidence="2" key="1">
    <citation type="submission" date="2013-12" db="EMBL/GenBank/DDBJ databases">
        <authorList>
            <person name="Omoto C.K."/>
            <person name="Sibley D."/>
            <person name="Venepally P."/>
            <person name="Hadjithomas M."/>
            <person name="Karamycheva S."/>
            <person name="Brunk B."/>
            <person name="Roos D."/>
            <person name="Caler E."/>
            <person name="Lorenzi H."/>
        </authorList>
    </citation>
    <scope>NUCLEOTIDE SEQUENCE</scope>
</reference>
<gene>
    <name evidence="2" type="ORF">GNI_173030</name>
</gene>
<evidence type="ECO:0000313" key="2">
    <source>
        <dbReference type="EMBL" id="EZG43418.1"/>
    </source>
</evidence>
<dbReference type="InterPro" id="IPR018997">
    <property type="entry name" value="PUB_domain"/>
</dbReference>
<dbReference type="VEuPathDB" id="CryptoDB:GNI_173030"/>
<comment type="caution">
    <text evidence="2">The sequence shown here is derived from an EMBL/GenBank/DDBJ whole genome shotgun (WGS) entry which is preliminary data.</text>
</comment>
<dbReference type="SUPFAM" id="SSF143503">
    <property type="entry name" value="PUG domain-like"/>
    <property type="match status" value="1"/>
</dbReference>
<protein>
    <submittedName>
        <fullName evidence="2">PUB domain protein</fullName>
    </submittedName>
</protein>
<accession>A0A023AYB1</accession>
<dbReference type="InterPro" id="IPR036339">
    <property type="entry name" value="PUB-like_dom_sf"/>
</dbReference>
<dbReference type="AlphaFoldDB" id="A0A023AYB1"/>
<organism evidence="2 3">
    <name type="scientific">Gregarina niphandrodes</name>
    <name type="common">Septate eugregarine</name>
    <dbReference type="NCBI Taxonomy" id="110365"/>
    <lineage>
        <taxon>Eukaryota</taxon>
        <taxon>Sar</taxon>
        <taxon>Alveolata</taxon>
        <taxon>Apicomplexa</taxon>
        <taxon>Conoidasida</taxon>
        <taxon>Gregarinasina</taxon>
        <taxon>Eugregarinorida</taxon>
        <taxon>Gregarinidae</taxon>
        <taxon>Gregarina</taxon>
    </lineage>
</organism>
<keyword evidence="3" id="KW-1185">Reference proteome</keyword>
<sequence length="458" mass="51525">MRDIRELIRDVAAECGKPEAAETFTKVIVEDNWLDSVGALKELRKEDWHNLKLPLKFLACLRKELERAGPPRDLPPPAFEAGPEVSVHTVVKEAMPGQKDTIPNMEYIERGRPTLLDDWVNIDLHGVSEIIAANRTKSLDSFTLLRRILQNAINNPNDPIKRKIRLSNKAVSRDICAVDGALQFLIGCGFALVREQTMAPCPDWTGGPPPSDCCIILVKLYRERIDLALRIINQKLAIAQLPVSTNFNPYKSSLVSQGNNLFKQANHEEYSPEILKDNIRAELRKRELGGGNEPVSLNPRYYPAGYVKKIVYEPNELVEESSSSLVLSAESLANLKEILSGNVKFRSTLRNQLVAVKKIPIYPKTCLRIIAPDRSYVEIDLKPSVTINDVYGTMWDRLLAEEFKATKSRFWLQEGPPNPILDETKSLFALGMVPTGQVRLGSELGNKYKGPWFKTTWG</sequence>
<dbReference type="RefSeq" id="XP_011133359.1">
    <property type="nucleotide sequence ID" value="XM_011135057.1"/>
</dbReference>
<dbReference type="CDD" id="cd09212">
    <property type="entry name" value="PUB"/>
    <property type="match status" value="1"/>
</dbReference>
<dbReference type="GeneID" id="22915902"/>